<sequence>MASDLKIVLRVVERNADQSFQLRYLSTIKIVTIDFVFWFAPFHY</sequence>
<reference evidence="2 3" key="1">
    <citation type="journal article" date="2012" name="J. Bacteriol.">
        <title>Genome sequence of cold-adapted Pseudomonas mandelii strain JR-1.</title>
        <authorList>
            <person name="Jang S.H."/>
            <person name="Kim J."/>
            <person name="Kim J."/>
            <person name="Hong S."/>
            <person name="Lee C."/>
        </authorList>
    </citation>
    <scope>NUCLEOTIDE SEQUENCE [LARGE SCALE GENOMIC DNA]</scope>
    <source>
        <strain evidence="2 3">JR-1</strain>
    </source>
</reference>
<evidence type="ECO:0000313" key="3">
    <source>
        <dbReference type="Proteomes" id="UP000026913"/>
    </source>
</evidence>
<accession>A0A024E910</accession>
<dbReference type="AlphaFoldDB" id="A0A024E910"/>
<name>A0A024E910_9PSED</name>
<keyword evidence="1" id="KW-1133">Transmembrane helix</keyword>
<keyword evidence="1" id="KW-0812">Transmembrane</keyword>
<gene>
    <name evidence="2" type="ORF">OU5_2183</name>
</gene>
<dbReference type="EMBL" id="CP005960">
    <property type="protein sequence ID" value="AHZ69262.1"/>
    <property type="molecule type" value="Genomic_DNA"/>
</dbReference>
<feature type="transmembrane region" description="Helical" evidence="1">
    <location>
        <begin position="21"/>
        <end position="40"/>
    </location>
</feature>
<proteinExistence type="predicted"/>
<evidence type="ECO:0000313" key="2">
    <source>
        <dbReference type="EMBL" id="AHZ69262.1"/>
    </source>
</evidence>
<keyword evidence="1" id="KW-0472">Membrane</keyword>
<protein>
    <submittedName>
        <fullName evidence="2">Uncharacterized protein</fullName>
    </submittedName>
</protein>
<evidence type="ECO:0000256" key="1">
    <source>
        <dbReference type="SAM" id="Phobius"/>
    </source>
</evidence>
<dbReference type="KEGG" id="pman:OU5_2183"/>
<dbReference type="HOGENOM" id="CLU_3220863_0_0_6"/>
<organism evidence="2 3">
    <name type="scientific">Pseudomonas mandelii JR-1</name>
    <dbReference type="NCBI Taxonomy" id="1147786"/>
    <lineage>
        <taxon>Bacteria</taxon>
        <taxon>Pseudomonadati</taxon>
        <taxon>Pseudomonadota</taxon>
        <taxon>Gammaproteobacteria</taxon>
        <taxon>Pseudomonadales</taxon>
        <taxon>Pseudomonadaceae</taxon>
        <taxon>Pseudomonas</taxon>
    </lineage>
</organism>
<dbReference type="Proteomes" id="UP000026913">
    <property type="component" value="Chromosome"/>
</dbReference>